<keyword evidence="5" id="KW-1185">Reference proteome</keyword>
<proteinExistence type="predicted"/>
<evidence type="ECO:0000256" key="2">
    <source>
        <dbReference type="SAM" id="MobiDB-lite"/>
    </source>
</evidence>
<name>A0A5C8NN61_9BURK</name>
<feature type="domain" description="FimV N-terminal" evidence="3">
    <location>
        <begin position="16"/>
        <end position="123"/>
    </location>
</feature>
<protein>
    <submittedName>
        <fullName evidence="4">FimV family protein</fullName>
    </submittedName>
</protein>
<dbReference type="InterPro" id="IPR057840">
    <property type="entry name" value="FimV_N"/>
</dbReference>
<dbReference type="NCBIfam" id="TIGR03504">
    <property type="entry name" value="FimV_Cterm"/>
    <property type="match status" value="1"/>
</dbReference>
<comment type="caution">
    <text evidence="4">The sequence shown here is derived from an EMBL/GenBank/DDBJ whole genome shotgun (WGS) entry which is preliminary data.</text>
</comment>
<dbReference type="Gene3D" id="3.10.350.10">
    <property type="entry name" value="LysM domain"/>
    <property type="match status" value="1"/>
</dbReference>
<evidence type="ECO:0000313" key="5">
    <source>
        <dbReference type="Proteomes" id="UP000321548"/>
    </source>
</evidence>
<dbReference type="InterPro" id="IPR018392">
    <property type="entry name" value="LysM"/>
</dbReference>
<feature type="compositionally biased region" description="Pro residues" evidence="2">
    <location>
        <begin position="487"/>
        <end position="498"/>
    </location>
</feature>
<organism evidence="4 5">
    <name type="scientific">Zeimonas arvi</name>
    <dbReference type="NCBI Taxonomy" id="2498847"/>
    <lineage>
        <taxon>Bacteria</taxon>
        <taxon>Pseudomonadati</taxon>
        <taxon>Pseudomonadota</taxon>
        <taxon>Betaproteobacteria</taxon>
        <taxon>Burkholderiales</taxon>
        <taxon>Burkholderiaceae</taxon>
        <taxon>Zeimonas</taxon>
    </lineage>
</organism>
<dbReference type="Pfam" id="PF25800">
    <property type="entry name" value="FimV_N"/>
    <property type="match status" value="1"/>
</dbReference>
<feature type="region of interest" description="Disordered" evidence="2">
    <location>
        <begin position="144"/>
        <end position="168"/>
    </location>
</feature>
<dbReference type="InterPro" id="IPR020011">
    <property type="entry name" value="FimV_C"/>
</dbReference>
<dbReference type="RefSeq" id="WP_187272352.1">
    <property type="nucleotide sequence ID" value="NZ_VDUY01000009.1"/>
</dbReference>
<sequence>MAAALSGGLQSTAIAAGLGRLTVQSALGQPLQAEVEITSASREELATLAARLASPDAFRQAGMEFNPALSSLRFAVDRRPDGRAFVRITSTQPINEPFVDLLVELNWAAGRFVREYTFLLDPPELRIGRETVEGNTVLAQVTPPAASTAAPARPAQAPSPAAAPSVRAPAASAAPASAPAAAPAAARPAAAPGAPAPSAGSGEASVVVQRGENLTDIARRVKPADITAEQAIIAIYNANPKAFFGTVHQLYAGRTLAIPDAAAMRAVDAADARRQIRMQAADFNAYRQRLAGEARKVDAAEAGTTASGAVTAKVDAGAAPAATGDQLVLSRPESSGAAAAGGATGAAAAQASAEAKVAGEAALREQQERVALLEKNVTDLQKLLELKNQQLAELQKQVEAARGAAPSVSGQVATPAPAAAPSASVSAPASASAAPPAPAPSASTSASAPAPTPAESTASAPAAAPASEGAGSQAPAASQSPAATPAGPAPAAPPAAPAPAPSFVDELMQSPLLVPGLAAILVALGGYGWYTLRRRRKADNFEDSLIAADAFTANSLFGTTGGQAVDTTSPSVFGPSARETGVDVHSTEVDPIAEAEVYIAYGREAQAEEILREALKRQPDRQPIRMKLLEIAAGRKDAAAFGLLAGEMYEMTGGENEEWPKVATLGLSLDPANSLYNAGAGDRALADFDAAEADAMTAEYEAQGAAFDRLAEDVRQEVGADEDLALGVAPAPVAGKPDDEQRAFAETRDMSGRIADDSEAPLDFALSVDTSIGRPADDLADAAARAADDGRSELERAVDGRFELPTLDFGSPKAAAEARDSAVEEAPAFAELGDFRVDLPALEELDTKGAKAAAAFESEVSALDIAALDVVPAEGDSPQWQEMATKLDLASAYEEIGDKDGARELLDEVVRGGDAEQKRKAQAMLARIG</sequence>
<keyword evidence="1" id="KW-0175">Coiled coil</keyword>
<evidence type="ECO:0000313" key="4">
    <source>
        <dbReference type="EMBL" id="TXL62596.1"/>
    </source>
</evidence>
<dbReference type="NCBIfam" id="TIGR03505">
    <property type="entry name" value="FimV_core"/>
    <property type="match status" value="1"/>
</dbReference>
<dbReference type="InterPro" id="IPR038440">
    <property type="entry name" value="FimV_C_sf"/>
</dbReference>
<gene>
    <name evidence="4" type="ORF">FHP08_17355</name>
</gene>
<reference evidence="4 5" key="1">
    <citation type="submission" date="2019-06" db="EMBL/GenBank/DDBJ databases">
        <title>Quisquiliibacterium sp. nov., isolated from a maize field.</title>
        <authorList>
            <person name="Lin S.-Y."/>
            <person name="Tsai C.-F."/>
            <person name="Young C.-C."/>
        </authorList>
    </citation>
    <scope>NUCLEOTIDE SEQUENCE [LARGE SCALE GENOMIC DNA]</scope>
    <source>
        <strain evidence="4 5">CC-CFT501</strain>
    </source>
</reference>
<feature type="compositionally biased region" description="Low complexity" evidence="2">
    <location>
        <begin position="428"/>
        <end position="486"/>
    </location>
</feature>
<evidence type="ECO:0000256" key="1">
    <source>
        <dbReference type="SAM" id="Coils"/>
    </source>
</evidence>
<accession>A0A5C8NN61</accession>
<feature type="region of interest" description="Disordered" evidence="2">
    <location>
        <begin position="428"/>
        <end position="498"/>
    </location>
</feature>
<dbReference type="InterPro" id="IPR036779">
    <property type="entry name" value="LysM_dom_sf"/>
</dbReference>
<evidence type="ECO:0000259" key="3">
    <source>
        <dbReference type="Pfam" id="PF25800"/>
    </source>
</evidence>
<dbReference type="InterPro" id="IPR020012">
    <property type="entry name" value="LysM_FimV"/>
</dbReference>
<dbReference type="Gene3D" id="1.20.58.2200">
    <property type="match status" value="1"/>
</dbReference>
<dbReference type="CDD" id="cd00118">
    <property type="entry name" value="LysM"/>
    <property type="match status" value="1"/>
</dbReference>
<dbReference type="AlphaFoldDB" id="A0A5C8NN61"/>
<dbReference type="EMBL" id="VDUY01000009">
    <property type="protein sequence ID" value="TXL62596.1"/>
    <property type="molecule type" value="Genomic_DNA"/>
</dbReference>
<dbReference type="Proteomes" id="UP000321548">
    <property type="component" value="Unassembled WGS sequence"/>
</dbReference>
<feature type="coiled-coil region" evidence="1">
    <location>
        <begin position="363"/>
        <end position="404"/>
    </location>
</feature>